<protein>
    <submittedName>
        <fullName evidence="2">Unplaced genomic scaffold supercont1.28, whole genome shotgun sequence</fullName>
    </submittedName>
</protein>
<dbReference type="InterPro" id="IPR002035">
    <property type="entry name" value="VWF_A"/>
</dbReference>
<dbReference type="Pfam" id="PF00092">
    <property type="entry name" value="VWA"/>
    <property type="match status" value="1"/>
</dbReference>
<dbReference type="PANTHER" id="PTHR47763:SF1">
    <property type="entry name" value="DUF659 DOMAIN-CONTAINING PROTEIN"/>
    <property type="match status" value="1"/>
</dbReference>
<organism evidence="2">
    <name type="scientific">Cryptococcus bacillisporus CA1280</name>
    <dbReference type="NCBI Taxonomy" id="1296109"/>
    <lineage>
        <taxon>Eukaryota</taxon>
        <taxon>Fungi</taxon>
        <taxon>Dikarya</taxon>
        <taxon>Basidiomycota</taxon>
        <taxon>Agaricomycotina</taxon>
        <taxon>Tremellomycetes</taxon>
        <taxon>Tremellales</taxon>
        <taxon>Cryptococcaceae</taxon>
        <taxon>Cryptococcus</taxon>
        <taxon>Cryptococcus gattii species complex</taxon>
    </lineage>
</organism>
<dbReference type="SUPFAM" id="SSF53300">
    <property type="entry name" value="vWA-like"/>
    <property type="match status" value="1"/>
</dbReference>
<dbReference type="OrthoDB" id="301415at2759"/>
<dbReference type="InterPro" id="IPR052969">
    <property type="entry name" value="Thr-specific_kinase-like"/>
</dbReference>
<name>A0A0D0VA42_CRYGA</name>
<dbReference type="Gene3D" id="3.40.50.410">
    <property type="entry name" value="von Willebrand factor, type A domain"/>
    <property type="match status" value="1"/>
</dbReference>
<proteinExistence type="predicted"/>
<evidence type="ECO:0000313" key="2">
    <source>
        <dbReference type="EMBL" id="KIR44431.1"/>
    </source>
</evidence>
<evidence type="ECO:0000259" key="1">
    <source>
        <dbReference type="PROSITE" id="PS50234"/>
    </source>
</evidence>
<dbReference type="PROSITE" id="PS50234">
    <property type="entry name" value="VWFA"/>
    <property type="match status" value="1"/>
</dbReference>
<reference evidence="2" key="1">
    <citation type="submission" date="2015-01" db="EMBL/GenBank/DDBJ databases">
        <title>The Genome Sequence of Cryptococcus gattii CA1280.</title>
        <authorList>
            <consortium name="The Broad Institute Genomics Platform"/>
            <person name="Cuomo C."/>
            <person name="Litvintseva A."/>
            <person name="Chen Y."/>
            <person name="Heitman J."/>
            <person name="Sun S."/>
            <person name="Springer D."/>
            <person name="Dromer F."/>
            <person name="Young S."/>
            <person name="Zeng Q."/>
            <person name="Gargeya S."/>
            <person name="Abouelleil A."/>
            <person name="Alvarado L."/>
            <person name="Chapman S.B."/>
            <person name="Gainer-Dewar J."/>
            <person name="Goldberg J."/>
            <person name="Griggs A."/>
            <person name="Gujja S."/>
            <person name="Hansen M."/>
            <person name="Howarth C."/>
            <person name="Imamovic A."/>
            <person name="Larimer J."/>
            <person name="Murphy C."/>
            <person name="Naylor J."/>
            <person name="Pearson M."/>
            <person name="Priest M."/>
            <person name="Roberts A."/>
            <person name="Saif S."/>
            <person name="Shea T."/>
            <person name="Sykes S."/>
            <person name="Wortman J."/>
            <person name="Nusbaum C."/>
            <person name="Birren B."/>
        </authorList>
    </citation>
    <scope>NUCLEOTIDE SEQUENCE [LARGE SCALE GENOMIC DNA]</scope>
    <source>
        <strain evidence="2">CA1280</strain>
    </source>
</reference>
<dbReference type="HOGENOM" id="CLU_055500_1_1_1"/>
<dbReference type="EMBL" id="KN848000">
    <property type="protein sequence ID" value="KIR44431.1"/>
    <property type="molecule type" value="Genomic_DNA"/>
</dbReference>
<accession>A0A0D0VA42</accession>
<dbReference type="GO" id="GO:0005737">
    <property type="term" value="C:cytoplasm"/>
    <property type="evidence" value="ECO:0007669"/>
    <property type="project" value="TreeGrafter"/>
</dbReference>
<dbReference type="PANTHER" id="PTHR47763">
    <property type="entry name" value="ALPHA-PROTEIN KINASE VWKA"/>
    <property type="match status" value="1"/>
</dbReference>
<dbReference type="InterPro" id="IPR036465">
    <property type="entry name" value="vWFA_dom_sf"/>
</dbReference>
<dbReference type="AlphaFoldDB" id="A0A0D0VA42"/>
<gene>
    <name evidence="2" type="ORF">I312_06366</name>
</gene>
<dbReference type="GO" id="GO:0004674">
    <property type="term" value="F:protein serine/threonine kinase activity"/>
    <property type="evidence" value="ECO:0007669"/>
    <property type="project" value="TreeGrafter"/>
</dbReference>
<feature type="domain" description="VWFA" evidence="1">
    <location>
        <begin position="57"/>
        <end position="214"/>
    </location>
</feature>
<sequence>MDEEMDVYSSDPYSSSGYYSYYRSRFNPEPVERPPPITDYNIRFVEGSGLSRGKCIDLVFILDCTGSMQKYINSVRDHIIGICDMIRGEEGLNGPDDLRVAVVNYRDHPPQDSTYVYKFHPFTSDIPDVQNYLKGLTASGGGDGPEAVTAAMAATLTDLEWRREAARMAVLVADAPPHGIGEGGDQFKQGDPDGHDPLVIARMMAQNGITMFMR</sequence>